<dbReference type="AlphaFoldDB" id="A0A840J5Y0"/>
<dbReference type="Pfam" id="PF02538">
    <property type="entry name" value="Hydantoinase_B"/>
    <property type="match status" value="1"/>
</dbReference>
<name>A0A840J5Y0_9PSEU</name>
<organism evidence="2 3">
    <name type="scientific">Amycolatopsis jiangsuensis</name>
    <dbReference type="NCBI Taxonomy" id="1181879"/>
    <lineage>
        <taxon>Bacteria</taxon>
        <taxon>Bacillati</taxon>
        <taxon>Actinomycetota</taxon>
        <taxon>Actinomycetes</taxon>
        <taxon>Pseudonocardiales</taxon>
        <taxon>Pseudonocardiaceae</taxon>
        <taxon>Amycolatopsis</taxon>
    </lineage>
</organism>
<dbReference type="GO" id="GO:0017168">
    <property type="term" value="F:5-oxoprolinase (ATP-hydrolyzing) activity"/>
    <property type="evidence" value="ECO:0007669"/>
    <property type="project" value="TreeGrafter"/>
</dbReference>
<comment type="caution">
    <text evidence="2">The sequence shown here is derived from an EMBL/GenBank/DDBJ whole genome shotgun (WGS) entry which is preliminary data.</text>
</comment>
<keyword evidence="2" id="KW-0378">Hydrolase</keyword>
<evidence type="ECO:0000313" key="2">
    <source>
        <dbReference type="EMBL" id="MBB4689193.1"/>
    </source>
</evidence>
<dbReference type="PANTHER" id="PTHR11365:SF23">
    <property type="entry name" value="HYPOTHETICAL 5-OXOPROLINASE (EUROFUNG)-RELATED"/>
    <property type="match status" value="1"/>
</dbReference>
<accession>A0A840J5Y0</accession>
<dbReference type="InterPro" id="IPR003692">
    <property type="entry name" value="Hydantoinase_B"/>
</dbReference>
<dbReference type="InterPro" id="IPR045079">
    <property type="entry name" value="Oxoprolinase-like"/>
</dbReference>
<gene>
    <name evidence="2" type="ORF">BJY18_006678</name>
</gene>
<sequence>MTARIPGADEFTSRPMPREELLRQISPSLSLHQVGDAGVDALTYEVIRHRLWAITQEMGETLRRMSGSHVVTESNDFNFSICDELGEQVQVGMYNIGLIGSMDLAITWTLRHRSDNPGIAEGDMFLCNDPWIGGGLHQNDAAVLAPIFHEGKLFGWTTAIAHQVDLGGPRPGSFSPSAQDVFGEAVPTPPMKVVRDGVLQRDVADAWVRRSRLPHLVGLDLRAKIAANKNAAEQILRLITKYGADTVKAVMHRMMDDAEQRLRAKLETLPDGTWTAVGYQEQSRTGDRGLHPIKVAMTKEADRLVFDFRGTAGQTGIINCPYPGLRAGIVFTMLPLLAGDIPWAAGGLMRCFEIITEEDTLTNASFPAAVGKGPFGPAWGSGNLVAEVLARMLDAEPGHRGDVQSICNGTTDLCVVSGVDTRGGGSKGFVSPVFDVMAGGYGAQVYHDGVDTGGRLIIPSARAPDVEMTEYLYPLVALWRREQTDSGGPGRRRGGMSGSVCYVQHPDQDGAMSLVVSGTGKVANQNVGLAGGYPGNSQLDLVVRGIDRPQLAGATTIPGGLDELGGATEVLPCEGESGLGPGDALYLHWQAGGGYGDPLLRAVESVRDDVRQARVSPSAAREVYGVVLSGDGEVDQTGTDEARTRLRAERAAGAGLPDGPAVSVGGWESVGVASAGLPDRPPGPADASEPAAARRLDDNLAVVESAEGRTVVCTHCGTRIGPLAEGAFVAALARRDAAPADAGPHIWADPSVYVDAEVVFRQLFCPGCLTAVNSRVVPVEHPLPLDDYRHWA</sequence>
<proteinExistence type="predicted"/>
<feature type="domain" description="Hydantoinase B/oxoprolinase" evidence="1">
    <location>
        <begin position="40"/>
        <end position="598"/>
    </location>
</feature>
<dbReference type="GO" id="GO:0047423">
    <property type="term" value="F:N-methylhydantoinase (ATP-hydrolyzing) activity"/>
    <property type="evidence" value="ECO:0007669"/>
    <property type="project" value="UniProtKB-EC"/>
</dbReference>
<evidence type="ECO:0000313" key="3">
    <source>
        <dbReference type="Proteomes" id="UP000581769"/>
    </source>
</evidence>
<evidence type="ECO:0000259" key="1">
    <source>
        <dbReference type="Pfam" id="PF02538"/>
    </source>
</evidence>
<keyword evidence="3" id="KW-1185">Reference proteome</keyword>
<dbReference type="EMBL" id="JACHMG010000001">
    <property type="protein sequence ID" value="MBB4689193.1"/>
    <property type="molecule type" value="Genomic_DNA"/>
</dbReference>
<dbReference type="GO" id="GO:0006749">
    <property type="term" value="P:glutathione metabolic process"/>
    <property type="evidence" value="ECO:0007669"/>
    <property type="project" value="TreeGrafter"/>
</dbReference>
<dbReference type="Proteomes" id="UP000581769">
    <property type="component" value="Unassembled WGS sequence"/>
</dbReference>
<dbReference type="GO" id="GO:0005829">
    <property type="term" value="C:cytosol"/>
    <property type="evidence" value="ECO:0007669"/>
    <property type="project" value="TreeGrafter"/>
</dbReference>
<protein>
    <submittedName>
        <fullName evidence="2">N-methylhydantoinase B</fullName>
        <ecNumber evidence="2">3.5.2.14</ecNumber>
    </submittedName>
</protein>
<reference evidence="2 3" key="1">
    <citation type="submission" date="2020-08" db="EMBL/GenBank/DDBJ databases">
        <title>Sequencing the genomes of 1000 actinobacteria strains.</title>
        <authorList>
            <person name="Klenk H.-P."/>
        </authorList>
    </citation>
    <scope>NUCLEOTIDE SEQUENCE [LARGE SCALE GENOMIC DNA]</scope>
    <source>
        <strain evidence="2 3">DSM 45859</strain>
    </source>
</reference>
<dbReference type="EC" id="3.5.2.14" evidence="2"/>
<dbReference type="RefSeq" id="WP_184783770.1">
    <property type="nucleotide sequence ID" value="NZ_JACHMG010000001.1"/>
</dbReference>
<dbReference type="PANTHER" id="PTHR11365">
    <property type="entry name" value="5-OXOPROLINASE RELATED"/>
    <property type="match status" value="1"/>
</dbReference>